<feature type="DNA-binding region" description="H-T-H motif" evidence="2">
    <location>
        <begin position="34"/>
        <end position="53"/>
    </location>
</feature>
<dbReference type="PROSITE" id="PS50977">
    <property type="entry name" value="HTH_TETR_2"/>
    <property type="match status" value="1"/>
</dbReference>
<feature type="coiled-coil region" evidence="3">
    <location>
        <begin position="290"/>
        <end position="317"/>
    </location>
</feature>
<dbReference type="STRING" id="1127134.NOCYR_5068"/>
<evidence type="ECO:0000313" key="7">
    <source>
        <dbReference type="Proteomes" id="UP000008190"/>
    </source>
</evidence>
<dbReference type="Pfam" id="PF00440">
    <property type="entry name" value="TetR_N"/>
    <property type="match status" value="1"/>
</dbReference>
<feature type="domain" description="HTH tetR-type" evidence="5">
    <location>
        <begin position="11"/>
        <end position="71"/>
    </location>
</feature>
<dbReference type="Gene3D" id="1.10.357.10">
    <property type="entry name" value="Tetracycline Repressor, domain 2"/>
    <property type="match status" value="1"/>
</dbReference>
<dbReference type="InterPro" id="IPR001647">
    <property type="entry name" value="HTH_TetR"/>
</dbReference>
<dbReference type="PANTHER" id="PTHR30328">
    <property type="entry name" value="TRANSCRIPTIONAL REPRESSOR"/>
    <property type="match status" value="1"/>
</dbReference>
<keyword evidence="7" id="KW-1185">Reference proteome</keyword>
<dbReference type="PRINTS" id="PR00455">
    <property type="entry name" value="HTHTETR"/>
</dbReference>
<feature type="region of interest" description="Disordered" evidence="4">
    <location>
        <begin position="202"/>
        <end position="289"/>
    </location>
</feature>
<reference evidence="6 7" key="1">
    <citation type="journal article" date="2012" name="J. Bacteriol.">
        <title>Genome sequence of the human- and animal-pathogenic strain Nocardia cyriacigeorgica GUH-2.</title>
        <authorList>
            <person name="Zoropogui A."/>
            <person name="Pujic P."/>
            <person name="Normand P."/>
            <person name="Barbe V."/>
            <person name="Beaman B."/>
            <person name="Beaman L."/>
            <person name="Boiron P."/>
            <person name="Colinon C."/>
            <person name="Deredjian A."/>
            <person name="Graindorge A."/>
            <person name="Mangenot S."/>
            <person name="Nazaret S."/>
            <person name="Neto M."/>
            <person name="Petit S."/>
            <person name="Roche D."/>
            <person name="Vallenet D."/>
            <person name="Rodriguez-Nava V."/>
            <person name="Richard Y."/>
            <person name="Cournoyer B."/>
            <person name="Blaha D."/>
        </authorList>
    </citation>
    <scope>NUCLEOTIDE SEQUENCE [LARGE SCALE GENOMIC DNA]</scope>
    <source>
        <strain evidence="6 7">GUH-2</strain>
    </source>
</reference>
<dbReference type="PANTHER" id="PTHR30328:SF54">
    <property type="entry name" value="HTH-TYPE TRANSCRIPTIONAL REPRESSOR SCO4008"/>
    <property type="match status" value="1"/>
</dbReference>
<feature type="compositionally biased region" description="Basic and acidic residues" evidence="4">
    <location>
        <begin position="218"/>
        <end position="229"/>
    </location>
</feature>
<evidence type="ECO:0000256" key="4">
    <source>
        <dbReference type="SAM" id="MobiDB-lite"/>
    </source>
</evidence>
<dbReference type="InterPro" id="IPR036271">
    <property type="entry name" value="Tet_transcr_reg_TetR-rel_C_sf"/>
</dbReference>
<evidence type="ECO:0000256" key="1">
    <source>
        <dbReference type="ARBA" id="ARBA00023125"/>
    </source>
</evidence>
<dbReference type="InterPro" id="IPR009057">
    <property type="entry name" value="Homeodomain-like_sf"/>
</dbReference>
<dbReference type="KEGG" id="ncy:NOCYR_5068"/>
<protein>
    <submittedName>
        <fullName evidence="6">Putative transcriptional regulator, TetR family (Modular protein)</fullName>
    </submittedName>
</protein>
<dbReference type="SUPFAM" id="SSF48498">
    <property type="entry name" value="Tetracyclin repressor-like, C-terminal domain"/>
    <property type="match status" value="1"/>
</dbReference>
<dbReference type="GO" id="GO:0006355">
    <property type="term" value="P:regulation of DNA-templated transcription"/>
    <property type="evidence" value="ECO:0007669"/>
    <property type="project" value="UniProtKB-ARBA"/>
</dbReference>
<dbReference type="SUPFAM" id="SSF46689">
    <property type="entry name" value="Homeodomain-like"/>
    <property type="match status" value="1"/>
</dbReference>
<dbReference type="eggNOG" id="COG1309">
    <property type="taxonomic scope" value="Bacteria"/>
</dbReference>
<organism evidence="6 7">
    <name type="scientific">Nocardia cyriacigeorgica (strain GUH-2)</name>
    <dbReference type="NCBI Taxonomy" id="1127134"/>
    <lineage>
        <taxon>Bacteria</taxon>
        <taxon>Bacillati</taxon>
        <taxon>Actinomycetota</taxon>
        <taxon>Actinomycetes</taxon>
        <taxon>Mycobacteriales</taxon>
        <taxon>Nocardiaceae</taxon>
        <taxon>Nocardia</taxon>
    </lineage>
</organism>
<dbReference type="AlphaFoldDB" id="H6R4A5"/>
<keyword evidence="3" id="KW-0175">Coiled coil</keyword>
<dbReference type="EMBL" id="FO082843">
    <property type="protein sequence ID" value="CCF65819.1"/>
    <property type="molecule type" value="Genomic_DNA"/>
</dbReference>
<evidence type="ECO:0000256" key="2">
    <source>
        <dbReference type="PROSITE-ProRule" id="PRU00335"/>
    </source>
</evidence>
<dbReference type="InterPro" id="IPR041467">
    <property type="entry name" value="Sco4008_C"/>
</dbReference>
<dbReference type="GO" id="GO:0003677">
    <property type="term" value="F:DNA binding"/>
    <property type="evidence" value="ECO:0007669"/>
    <property type="project" value="UniProtKB-UniRule"/>
</dbReference>
<gene>
    <name evidence="6" type="ordered locus">NOCYR_5068</name>
</gene>
<proteinExistence type="predicted"/>
<dbReference type="InterPro" id="IPR050109">
    <property type="entry name" value="HTH-type_TetR-like_transc_reg"/>
</dbReference>
<evidence type="ECO:0000259" key="5">
    <source>
        <dbReference type="PROSITE" id="PS50977"/>
    </source>
</evidence>
<keyword evidence="1 2" id="KW-0238">DNA-binding</keyword>
<dbReference type="Pfam" id="PF17926">
    <property type="entry name" value="TetR_C_21"/>
    <property type="match status" value="1"/>
</dbReference>
<name>H6R4A5_NOCCG</name>
<evidence type="ECO:0000313" key="6">
    <source>
        <dbReference type="EMBL" id="CCF65819.1"/>
    </source>
</evidence>
<dbReference type="HOGENOM" id="CLU_976029_0_0_11"/>
<sequence>MPMTPTTKRSDATRQALLRAARDEFAEYGLAGARVDRIAEAAGVNKERIYGLFGSKDKLFDVILIDSLREFMETVQPLADTEVGDYVAKLFDYHHDNPKLLRLMLWEALHRGADAHDIDGWRADFYERKFDRAQQQFGVDQQRAGLLLIALCGVANWANTLPQTARLLLGDAADDTATIRTFMADFARAALRYDRDSPVNILTGPGAAGGEQAQTDAAHGERARVDKPTASDQDSECTAAASPRPDMRRAADTTSLARPPADLEPAGASSVPGGPSRSATSTDESGTAPVAAAAERLRAAQAAVEAARADLATALRDAHACGTSANQLARQVSGTLSRPVVLKLLAD</sequence>
<evidence type="ECO:0000256" key="3">
    <source>
        <dbReference type="SAM" id="Coils"/>
    </source>
</evidence>
<dbReference type="Proteomes" id="UP000008190">
    <property type="component" value="Chromosome"/>
</dbReference>
<accession>H6R4A5</accession>